<name>A0A4Q7EI57_9CYAN</name>
<keyword evidence="1" id="KW-0732">Signal</keyword>
<evidence type="ECO:0000313" key="2">
    <source>
        <dbReference type="EMBL" id="RZM82728.1"/>
    </source>
</evidence>
<dbReference type="Proteomes" id="UP000292459">
    <property type="component" value="Unassembled WGS sequence"/>
</dbReference>
<dbReference type="OrthoDB" id="495445at2"/>
<gene>
    <name evidence="2" type="ORF">DYY88_05770</name>
</gene>
<accession>A0A4Q7EI57</accession>
<feature type="chain" id="PRO_5020718342" evidence="1">
    <location>
        <begin position="30"/>
        <end position="213"/>
    </location>
</feature>
<evidence type="ECO:0000313" key="3">
    <source>
        <dbReference type="Proteomes" id="UP000292459"/>
    </source>
</evidence>
<feature type="signal peptide" evidence="1">
    <location>
        <begin position="1"/>
        <end position="29"/>
    </location>
</feature>
<sequence>MKTSIALQALALTLSTVGTLAVTTLPSQAADLGGLQVTGLDCSSALVTAGGANFATCQGAFTGNDTGAQSAFLTALNDGLFADFTEASDWSLWGKSDEGDFTADQGEVAGTWSLLNMDSLTGPFVLSLKSSNAFSAYLFTDATTVTDGTFSTLGVSTNAKGKPQALSHASIFVPASVSQEVVELDEPSLSITGVLMLLAGAPLAMAMTKTKSV</sequence>
<proteinExistence type="predicted"/>
<dbReference type="RefSeq" id="WP_052288282.1">
    <property type="nucleotide sequence ID" value="NZ_QVFV01000001.1"/>
</dbReference>
<protein>
    <submittedName>
        <fullName evidence="2">PEP-CTERM sorting domain-containing protein</fullName>
    </submittedName>
</protein>
<dbReference type="AlphaFoldDB" id="A0A4Q7EI57"/>
<keyword evidence="3" id="KW-1185">Reference proteome</keyword>
<reference evidence="2 3" key="1">
    <citation type="submission" date="2018-11" db="EMBL/GenBank/DDBJ databases">
        <title>Whole genome sequencing of an environmental sample.</title>
        <authorList>
            <person name="Sarangi A.N."/>
            <person name="Singh D."/>
            <person name="Tripathy S."/>
        </authorList>
    </citation>
    <scope>NUCLEOTIDE SEQUENCE [LARGE SCALE GENOMIC DNA]</scope>
    <source>
        <strain evidence="2 3">Lakshadweep</strain>
    </source>
</reference>
<organism evidence="2 3">
    <name type="scientific">Leptolyngbya iicbica LK</name>
    <dbReference type="NCBI Taxonomy" id="2294035"/>
    <lineage>
        <taxon>Bacteria</taxon>
        <taxon>Bacillati</taxon>
        <taxon>Cyanobacteriota</taxon>
        <taxon>Cyanophyceae</taxon>
        <taxon>Leptolyngbyales</taxon>
        <taxon>Leptolyngbyaceae</taxon>
        <taxon>Leptolyngbya group</taxon>
        <taxon>Leptolyngbya</taxon>
        <taxon>Leptolyngbya iicbica</taxon>
    </lineage>
</organism>
<comment type="caution">
    <text evidence="2">The sequence shown here is derived from an EMBL/GenBank/DDBJ whole genome shotgun (WGS) entry which is preliminary data.</text>
</comment>
<evidence type="ECO:0000256" key="1">
    <source>
        <dbReference type="SAM" id="SignalP"/>
    </source>
</evidence>
<dbReference type="EMBL" id="QVFV01000001">
    <property type="protein sequence ID" value="RZM82728.1"/>
    <property type="molecule type" value="Genomic_DNA"/>
</dbReference>